<dbReference type="RefSeq" id="WP_072887489.1">
    <property type="nucleotide sequence ID" value="NZ_FRAE01000013.1"/>
</dbReference>
<dbReference type="GO" id="GO:0005886">
    <property type="term" value="C:plasma membrane"/>
    <property type="evidence" value="ECO:0007669"/>
    <property type="project" value="UniProtKB-SubCell"/>
</dbReference>
<protein>
    <submittedName>
        <fullName evidence="9">Peptide/nickel transport system permease protein</fullName>
    </submittedName>
</protein>
<feature type="transmembrane region" description="Helical" evidence="7">
    <location>
        <begin position="256"/>
        <end position="274"/>
    </location>
</feature>
<organism evidence="9 10">
    <name type="scientific">Tepidibacter formicigenes DSM 15518</name>
    <dbReference type="NCBI Taxonomy" id="1123349"/>
    <lineage>
        <taxon>Bacteria</taxon>
        <taxon>Bacillati</taxon>
        <taxon>Bacillota</taxon>
        <taxon>Clostridia</taxon>
        <taxon>Peptostreptococcales</taxon>
        <taxon>Peptostreptococcaceae</taxon>
        <taxon>Tepidibacter</taxon>
    </lineage>
</organism>
<keyword evidence="3" id="KW-1003">Cell membrane</keyword>
<dbReference type="Gene3D" id="1.10.3720.10">
    <property type="entry name" value="MetI-like"/>
    <property type="match status" value="1"/>
</dbReference>
<evidence type="ECO:0000256" key="3">
    <source>
        <dbReference type="ARBA" id="ARBA00022475"/>
    </source>
</evidence>
<evidence type="ECO:0000256" key="4">
    <source>
        <dbReference type="ARBA" id="ARBA00022692"/>
    </source>
</evidence>
<keyword evidence="2 7" id="KW-0813">Transport</keyword>
<dbReference type="Pfam" id="PF19300">
    <property type="entry name" value="BPD_transp_1_N"/>
    <property type="match status" value="1"/>
</dbReference>
<evidence type="ECO:0000256" key="1">
    <source>
        <dbReference type="ARBA" id="ARBA00004651"/>
    </source>
</evidence>
<dbReference type="CDD" id="cd06261">
    <property type="entry name" value="TM_PBP2"/>
    <property type="match status" value="1"/>
</dbReference>
<keyword evidence="6 7" id="KW-0472">Membrane</keyword>
<name>A0A1M6M2V6_9FIRM</name>
<sequence length="325" mass="37429">MKKKILQKFSQYCIAFIFISTLNFFIPRLMPGDPFTFLSSESNSDLVTFSDEQIQKYKAYYGLDKPISVQYINYLKNIFKGYLGYSIILNQEVLSIIMNRILWTISLVLISTIISAILGMFWGCISAYYRNKIIDKIFYFLFVIFSEIPSFLIGVLFLFYFSAYLKIFPLSGGISAFANYNSIYEYIFDLGYHAILPIITLSFTNIGGFYLLSRNSMISVLEKDYMITAKAKGLNKKRIIFSHALKNAILPVITKIFLNFGYVIGGSILIENVFNYPGIGMLMKNAVFYRDYPLIQGIFLLLAIMVLTMNLFADLIYKKLDPRLK</sequence>
<dbReference type="SUPFAM" id="SSF161098">
    <property type="entry name" value="MetI-like"/>
    <property type="match status" value="1"/>
</dbReference>
<dbReference type="Proteomes" id="UP000242497">
    <property type="component" value="Unassembled WGS sequence"/>
</dbReference>
<evidence type="ECO:0000256" key="6">
    <source>
        <dbReference type="ARBA" id="ARBA00023136"/>
    </source>
</evidence>
<gene>
    <name evidence="9" type="ORF">SAMN02744037_00805</name>
</gene>
<evidence type="ECO:0000256" key="7">
    <source>
        <dbReference type="RuleBase" id="RU363032"/>
    </source>
</evidence>
<evidence type="ECO:0000256" key="5">
    <source>
        <dbReference type="ARBA" id="ARBA00022989"/>
    </source>
</evidence>
<dbReference type="InterPro" id="IPR045621">
    <property type="entry name" value="BPD_transp_1_N"/>
</dbReference>
<dbReference type="InterPro" id="IPR000515">
    <property type="entry name" value="MetI-like"/>
</dbReference>
<feature type="domain" description="ABC transmembrane type-1" evidence="8">
    <location>
        <begin position="101"/>
        <end position="313"/>
    </location>
</feature>
<comment type="similarity">
    <text evidence="7">Belongs to the binding-protein-dependent transport system permease family.</text>
</comment>
<feature type="transmembrane region" description="Helical" evidence="7">
    <location>
        <begin position="101"/>
        <end position="125"/>
    </location>
</feature>
<dbReference type="Pfam" id="PF00528">
    <property type="entry name" value="BPD_transp_1"/>
    <property type="match status" value="1"/>
</dbReference>
<evidence type="ECO:0000313" key="9">
    <source>
        <dbReference type="EMBL" id="SHJ77802.1"/>
    </source>
</evidence>
<feature type="transmembrane region" description="Helical" evidence="7">
    <location>
        <begin position="190"/>
        <end position="212"/>
    </location>
</feature>
<dbReference type="PANTHER" id="PTHR43376:SF1">
    <property type="entry name" value="OLIGOPEPTIDE TRANSPORT SYSTEM PERMEASE PROTEIN"/>
    <property type="match status" value="1"/>
</dbReference>
<dbReference type="PANTHER" id="PTHR43376">
    <property type="entry name" value="OLIGOPEPTIDE TRANSPORT SYSTEM PERMEASE PROTEIN"/>
    <property type="match status" value="1"/>
</dbReference>
<accession>A0A1M6M2V6</accession>
<dbReference type="InterPro" id="IPR035906">
    <property type="entry name" value="MetI-like_sf"/>
</dbReference>
<feature type="transmembrane region" description="Helical" evidence="7">
    <location>
        <begin position="137"/>
        <end position="161"/>
    </location>
</feature>
<comment type="subcellular location">
    <subcellularLocation>
        <location evidence="1 7">Cell membrane</location>
        <topology evidence="1 7">Multi-pass membrane protein</topology>
    </subcellularLocation>
</comment>
<evidence type="ECO:0000256" key="2">
    <source>
        <dbReference type="ARBA" id="ARBA00022448"/>
    </source>
</evidence>
<keyword evidence="4 7" id="KW-0812">Transmembrane</keyword>
<evidence type="ECO:0000313" key="10">
    <source>
        <dbReference type="Proteomes" id="UP000242497"/>
    </source>
</evidence>
<evidence type="ECO:0000259" key="8">
    <source>
        <dbReference type="PROSITE" id="PS50928"/>
    </source>
</evidence>
<feature type="transmembrane region" description="Helical" evidence="7">
    <location>
        <begin position="294"/>
        <end position="317"/>
    </location>
</feature>
<keyword evidence="10" id="KW-1185">Reference proteome</keyword>
<proteinExistence type="inferred from homology"/>
<dbReference type="OrthoDB" id="9773221at2"/>
<dbReference type="STRING" id="1123349.SAMN02744037_00805"/>
<dbReference type="EMBL" id="FRAE01000013">
    <property type="protein sequence ID" value="SHJ77802.1"/>
    <property type="molecule type" value="Genomic_DNA"/>
</dbReference>
<dbReference type="PROSITE" id="PS50928">
    <property type="entry name" value="ABC_TM1"/>
    <property type="match status" value="1"/>
</dbReference>
<dbReference type="GO" id="GO:0055085">
    <property type="term" value="P:transmembrane transport"/>
    <property type="evidence" value="ECO:0007669"/>
    <property type="project" value="InterPro"/>
</dbReference>
<keyword evidence="5 7" id="KW-1133">Transmembrane helix</keyword>
<dbReference type="AlphaFoldDB" id="A0A1M6M2V6"/>
<feature type="transmembrane region" description="Helical" evidence="7">
    <location>
        <begin position="12"/>
        <end position="30"/>
    </location>
</feature>
<reference evidence="10" key="1">
    <citation type="submission" date="2016-11" db="EMBL/GenBank/DDBJ databases">
        <authorList>
            <person name="Varghese N."/>
            <person name="Submissions S."/>
        </authorList>
    </citation>
    <scope>NUCLEOTIDE SEQUENCE [LARGE SCALE GENOMIC DNA]</scope>
    <source>
        <strain evidence="10">DSM 15518</strain>
    </source>
</reference>